<dbReference type="RefSeq" id="XP_040660866.1">
    <property type="nucleotide sequence ID" value="XM_040799983.1"/>
</dbReference>
<feature type="region of interest" description="Disordered" evidence="1">
    <location>
        <begin position="610"/>
        <end position="631"/>
    </location>
</feature>
<feature type="compositionally biased region" description="Acidic residues" evidence="1">
    <location>
        <begin position="610"/>
        <end position="619"/>
    </location>
</feature>
<dbReference type="EMBL" id="LAYC01000001">
    <property type="protein sequence ID" value="KYK61514.1"/>
    <property type="molecule type" value="Genomic_DNA"/>
</dbReference>
<proteinExistence type="predicted"/>
<reference evidence="3 4" key="1">
    <citation type="journal article" date="2016" name="Sci. Rep.">
        <title>Insights into Adaptations to a Near-Obligate Nematode Endoparasitic Lifestyle from the Finished Genome of Drechmeria coniospora.</title>
        <authorList>
            <person name="Zhang L."/>
            <person name="Zhou Z."/>
            <person name="Guo Q."/>
            <person name="Fokkens L."/>
            <person name="Miskei M."/>
            <person name="Pocsi I."/>
            <person name="Zhang W."/>
            <person name="Chen M."/>
            <person name="Wang L."/>
            <person name="Sun Y."/>
            <person name="Donzelli B.G."/>
            <person name="Gibson D.M."/>
            <person name="Nelson D.R."/>
            <person name="Luo J.G."/>
            <person name="Rep M."/>
            <person name="Liu H."/>
            <person name="Yang S."/>
            <person name="Wang J."/>
            <person name="Krasnoff S.B."/>
            <person name="Xu Y."/>
            <person name="Molnar I."/>
            <person name="Lin M."/>
        </authorList>
    </citation>
    <scope>NUCLEOTIDE SEQUENCE [LARGE SCALE GENOMIC DNA]</scope>
    <source>
        <strain evidence="3 4">ARSEF 6962</strain>
    </source>
</reference>
<protein>
    <submittedName>
        <fullName evidence="3">CRA-b-like protein</fullName>
    </submittedName>
</protein>
<keyword evidence="4" id="KW-1185">Reference proteome</keyword>
<dbReference type="InterPro" id="IPR025714">
    <property type="entry name" value="Methyltranfer_dom"/>
</dbReference>
<organism evidence="3 4">
    <name type="scientific">Drechmeria coniospora</name>
    <name type="common">Nematophagous fungus</name>
    <name type="synonym">Meria coniospora</name>
    <dbReference type="NCBI Taxonomy" id="98403"/>
    <lineage>
        <taxon>Eukaryota</taxon>
        <taxon>Fungi</taxon>
        <taxon>Dikarya</taxon>
        <taxon>Ascomycota</taxon>
        <taxon>Pezizomycotina</taxon>
        <taxon>Sordariomycetes</taxon>
        <taxon>Hypocreomycetidae</taxon>
        <taxon>Hypocreales</taxon>
        <taxon>Ophiocordycipitaceae</taxon>
        <taxon>Drechmeria</taxon>
    </lineage>
</organism>
<evidence type="ECO:0000256" key="1">
    <source>
        <dbReference type="SAM" id="MobiDB-lite"/>
    </source>
</evidence>
<evidence type="ECO:0000313" key="4">
    <source>
        <dbReference type="Proteomes" id="UP000076580"/>
    </source>
</evidence>
<dbReference type="PANTHER" id="PTHR12496">
    <property type="entry name" value="CGI-41 METHYLTRANSFERASE"/>
    <property type="match status" value="1"/>
</dbReference>
<dbReference type="Pfam" id="PF13679">
    <property type="entry name" value="Methyltransf_32"/>
    <property type="match status" value="1"/>
</dbReference>
<name>A0A151GWP0_DRECN</name>
<dbReference type="AlphaFoldDB" id="A0A151GWP0"/>
<feature type="domain" description="Methyltransferase" evidence="2">
    <location>
        <begin position="135"/>
        <end position="349"/>
    </location>
</feature>
<comment type="caution">
    <text evidence="3">The sequence shown here is derived from an EMBL/GenBank/DDBJ whole genome shotgun (WGS) entry which is preliminary data.</text>
</comment>
<dbReference type="Proteomes" id="UP000076580">
    <property type="component" value="Chromosome 01"/>
</dbReference>
<dbReference type="InParanoid" id="A0A151GWP0"/>
<sequence length="631" mass="70396">MSPRQHPLPYRGDFSSAEEYTEKLLQFASTTRLFQTLCGGIHILDFFTSETSLFEKVLPEEWHDFLRVTDMMSLLDLLMRDKLESAISIEGAGPPASLLEYIKSIRNLSLGRDFRPPEERLPDLPRSVAVGMRPKKMHEVKHFANYVQRLSNDIAESSGGDISHFVDFGSGQNYLGRALASEPYNRRVVAVEGRESNVTAAKGLDRLSGLAVKQKVMRNKKLWNQILAISGPSRDDRGVIAEAAKQVAGTEGFDFRPMNELGSTYAVEEGKGHIQYVSGHLDNGELGDVVSEIENGEAEGRRRRPRPRLMAVSIHSCGNLSHFGIRSLVLNPEMRAIAIVGCCYNRMTEKLGPPTYKHPHLRPNLQALNRRAARESDRRDPQGFPMSDRFSTYQGEGVRLNITTRMMACQAPQNWTREDSERFFTRHFFRAVLQKMFLDRGVVDRIHQQPTPQQPTSGSEEEASTEEAAGDLAGDPASTCTSPVTIGALGKSCYRSIGSYVRGAIEKLTTNGEYQQHAQIVRDKMADVTDEEIDAYEAAYLPRRKELCVMWSLMAFSATVVEALIVTDRWTYLKEQSDVVSDAWVETVFDFGESPRNLVVVGVKRADADVDAGAEEADGEGERGAGRSQHA</sequence>
<gene>
    <name evidence="3" type="ORF">DCS_02656</name>
</gene>
<feature type="region of interest" description="Disordered" evidence="1">
    <location>
        <begin position="447"/>
        <end position="477"/>
    </location>
</feature>
<dbReference type="STRING" id="98403.A0A151GWP0"/>
<dbReference type="PANTHER" id="PTHR12496:SF0">
    <property type="entry name" value="METHYLTRANSFERASE DOMAIN-CONTAINING PROTEIN"/>
    <property type="match status" value="1"/>
</dbReference>
<dbReference type="GeneID" id="63715299"/>
<evidence type="ECO:0000313" key="3">
    <source>
        <dbReference type="EMBL" id="KYK61514.1"/>
    </source>
</evidence>
<dbReference type="InterPro" id="IPR052220">
    <property type="entry name" value="METTL25"/>
</dbReference>
<feature type="compositionally biased region" description="Low complexity" evidence="1">
    <location>
        <begin position="448"/>
        <end position="458"/>
    </location>
</feature>
<feature type="compositionally biased region" description="Acidic residues" evidence="1">
    <location>
        <begin position="459"/>
        <end position="469"/>
    </location>
</feature>
<accession>A0A151GWP0</accession>
<evidence type="ECO:0000259" key="2">
    <source>
        <dbReference type="Pfam" id="PF13679"/>
    </source>
</evidence>